<evidence type="ECO:0000313" key="2">
    <source>
        <dbReference type="Proteomes" id="UP000823775"/>
    </source>
</evidence>
<proteinExistence type="predicted"/>
<gene>
    <name evidence="1" type="ORF">HAX54_050892</name>
</gene>
<protein>
    <submittedName>
        <fullName evidence="1">Uncharacterized protein</fullName>
    </submittedName>
</protein>
<comment type="caution">
    <text evidence="1">The sequence shown here is derived from an EMBL/GenBank/DDBJ whole genome shotgun (WGS) entry which is preliminary data.</text>
</comment>
<name>A0ABS8SXK1_DATST</name>
<dbReference type="EMBL" id="JACEIK010000897">
    <property type="protein sequence ID" value="MCD7463581.1"/>
    <property type="molecule type" value="Genomic_DNA"/>
</dbReference>
<sequence>MGNPIIDRKSVDNKPGIPMLANVPSSPSLTKFEGLEAEFGCRAVVVCKIWSPRNLKHIGLTEEITSIAASISLGRKRKYKILVVKFQHEEIFQMQVCHSQGVERLYGAWNDHEVTGDKINEFHYLNARLFNFLLIMYHNFFLFRRLYIQITEFLNLAPLPELSDRRILTMKLNTKSYLPDGHITTAGCEDQFKR</sequence>
<accession>A0ABS8SXK1</accession>
<dbReference type="Proteomes" id="UP000823775">
    <property type="component" value="Unassembled WGS sequence"/>
</dbReference>
<reference evidence="1 2" key="1">
    <citation type="journal article" date="2021" name="BMC Genomics">
        <title>Datura genome reveals duplications of psychoactive alkaloid biosynthetic genes and high mutation rate following tissue culture.</title>
        <authorList>
            <person name="Rajewski A."/>
            <person name="Carter-House D."/>
            <person name="Stajich J."/>
            <person name="Litt A."/>
        </authorList>
    </citation>
    <scope>NUCLEOTIDE SEQUENCE [LARGE SCALE GENOMIC DNA]</scope>
    <source>
        <strain evidence="1">AR-01</strain>
    </source>
</reference>
<keyword evidence="2" id="KW-1185">Reference proteome</keyword>
<organism evidence="1 2">
    <name type="scientific">Datura stramonium</name>
    <name type="common">Jimsonweed</name>
    <name type="synonym">Common thornapple</name>
    <dbReference type="NCBI Taxonomy" id="4076"/>
    <lineage>
        <taxon>Eukaryota</taxon>
        <taxon>Viridiplantae</taxon>
        <taxon>Streptophyta</taxon>
        <taxon>Embryophyta</taxon>
        <taxon>Tracheophyta</taxon>
        <taxon>Spermatophyta</taxon>
        <taxon>Magnoliopsida</taxon>
        <taxon>eudicotyledons</taxon>
        <taxon>Gunneridae</taxon>
        <taxon>Pentapetalae</taxon>
        <taxon>asterids</taxon>
        <taxon>lamiids</taxon>
        <taxon>Solanales</taxon>
        <taxon>Solanaceae</taxon>
        <taxon>Solanoideae</taxon>
        <taxon>Datureae</taxon>
        <taxon>Datura</taxon>
    </lineage>
</organism>
<evidence type="ECO:0000313" key="1">
    <source>
        <dbReference type="EMBL" id="MCD7463581.1"/>
    </source>
</evidence>